<dbReference type="PANTHER" id="PTHR43280">
    <property type="entry name" value="ARAC-FAMILY TRANSCRIPTIONAL REGULATOR"/>
    <property type="match status" value="1"/>
</dbReference>
<evidence type="ECO:0000256" key="3">
    <source>
        <dbReference type="ARBA" id="ARBA00023163"/>
    </source>
</evidence>
<protein>
    <submittedName>
        <fullName evidence="7">Arabinose operon regulatory protein</fullName>
    </submittedName>
</protein>
<keyword evidence="8" id="KW-1185">Reference proteome</keyword>
<reference evidence="7" key="1">
    <citation type="submission" date="2018-02" db="EMBL/GenBank/DDBJ databases">
        <authorList>
            <person name="Kim S.-K."/>
            <person name="Jung H.-I."/>
            <person name="Lee S.-W."/>
        </authorList>
    </citation>
    <scope>NUCLEOTIDE SEQUENCE</scope>
    <source>
        <strain evidence="7">SK3146</strain>
    </source>
</reference>
<dbReference type="RefSeq" id="WP_249861174.1">
    <property type="nucleotide sequence ID" value="NZ_CP027059.1"/>
</dbReference>
<keyword evidence="5" id="KW-1133">Transmembrane helix</keyword>
<keyword evidence="4" id="KW-0175">Coiled coil</keyword>
<dbReference type="Gene3D" id="1.10.10.60">
    <property type="entry name" value="Homeodomain-like"/>
    <property type="match status" value="2"/>
</dbReference>
<accession>A0ABY4RV67</accession>
<keyword evidence="5" id="KW-0472">Membrane</keyword>
<dbReference type="PRINTS" id="PR00032">
    <property type="entry name" value="HTHARAC"/>
</dbReference>
<evidence type="ECO:0000256" key="4">
    <source>
        <dbReference type="SAM" id="Coils"/>
    </source>
</evidence>
<feature type="domain" description="HTH araC/xylS-type" evidence="6">
    <location>
        <begin position="662"/>
        <end position="761"/>
    </location>
</feature>
<reference evidence="7" key="2">
    <citation type="journal article" date="2021" name="J Anim Sci Technol">
        <title>Complete genome sequence of Paenibacillus konkukensis sp. nov. SK3146 as a potential probiotic strain.</title>
        <authorList>
            <person name="Jung H.I."/>
            <person name="Park S."/>
            <person name="Niu K.M."/>
            <person name="Lee S.W."/>
            <person name="Kothari D."/>
            <person name="Yi K.J."/>
            <person name="Kim S.K."/>
        </authorList>
    </citation>
    <scope>NUCLEOTIDE SEQUENCE</scope>
    <source>
        <strain evidence="7">SK3146</strain>
    </source>
</reference>
<dbReference type="SMART" id="SM00342">
    <property type="entry name" value="HTH_ARAC"/>
    <property type="match status" value="1"/>
</dbReference>
<evidence type="ECO:0000259" key="6">
    <source>
        <dbReference type="PROSITE" id="PS01124"/>
    </source>
</evidence>
<evidence type="ECO:0000313" key="7">
    <source>
        <dbReference type="EMBL" id="UQZ85556.1"/>
    </source>
</evidence>
<organism evidence="7 8">
    <name type="scientific">Paenibacillus konkukensis</name>
    <dbReference type="NCBI Taxonomy" id="2020716"/>
    <lineage>
        <taxon>Bacteria</taxon>
        <taxon>Bacillati</taxon>
        <taxon>Bacillota</taxon>
        <taxon>Bacilli</taxon>
        <taxon>Bacillales</taxon>
        <taxon>Paenibacillaceae</taxon>
        <taxon>Paenibacillus</taxon>
    </lineage>
</organism>
<dbReference type="Proteomes" id="UP001057134">
    <property type="component" value="Chromosome"/>
</dbReference>
<gene>
    <name evidence="7" type="primary">araC_13</name>
    <name evidence="7" type="ORF">SK3146_04845</name>
</gene>
<keyword evidence="5" id="KW-0812">Transmembrane</keyword>
<evidence type="ECO:0000256" key="2">
    <source>
        <dbReference type="ARBA" id="ARBA00023125"/>
    </source>
</evidence>
<dbReference type="Pfam" id="PF12833">
    <property type="entry name" value="HTH_18"/>
    <property type="match status" value="1"/>
</dbReference>
<evidence type="ECO:0000313" key="8">
    <source>
        <dbReference type="Proteomes" id="UP001057134"/>
    </source>
</evidence>
<keyword evidence="3" id="KW-0804">Transcription</keyword>
<keyword evidence="1" id="KW-0805">Transcription regulation</keyword>
<dbReference type="InterPro" id="IPR020449">
    <property type="entry name" value="Tscrpt_reg_AraC-type_HTH"/>
</dbReference>
<evidence type="ECO:0000256" key="5">
    <source>
        <dbReference type="SAM" id="Phobius"/>
    </source>
</evidence>
<dbReference type="PROSITE" id="PS01124">
    <property type="entry name" value="HTH_ARAC_FAMILY_2"/>
    <property type="match status" value="1"/>
</dbReference>
<sequence length="764" mass="86784">MLRKALQSKLYRKFLLRHLLILAVTGLLLLFTNIISLSNTYQRLTDNTHRSMAHMTDLLDTRIVDLQKLTLTLSHDTKLLPYQLQEQLQYPYEIAAELSKLKALSADLDSIGLFYRNPVYPALENVIFTDTGIYTPESYSQLVSEGRIASDILAHKLGQLRSPMLLSSLANEGQHDAQEQVLLLLVPLDNTPYSSGIMIYKLNYSALLSNFQTTIDSDSSLMVFDQYNMPIFYIKGTSDPGWNELALAAQHSNVRIPGYLLLQETSEKQKFLVVNAIRRHAYFHEYYSALSVSVSIFLLSLTLGLVLCFRAARKSYQPIQELSSRFPTLSADKSIAEDSNELEQLTRYIEQMRDETIHLSNKMHNQEVLTRNQLLLALLMGKLNVDNTTPNNRSTLHKLFGTRNISSVLVIIFDDYNAKVSKEPLSEQWLMKYAICNVLENLSGEHGVNYALDLAINNGIVGIVSWNKEFADQWETRSREFAEQIIAFMKRHFSLSISCTVGEPQPTNDLHQSFSSATALAEYRIFAGKQSIITPSELSQQNMENNDTDKRHISDLAEALHIAVCSKNSEKLELLIEELEARFTRLEDAPTFRLTFQKIIFTLNELVNNIPLSHREAIKYKLDALTEYQSKTVAEACATLLDAASSIQESLGEDSNNNRLYHAMLAYVADNYMDCNLSLSTVAEALSLTPSYVTRYFKTKNGLPLMQYVSKIRIEKAKELLKDSQLSIKDIVAQVGFVDENNFSRAFRKREGVSPSQYRSVHYE</sequence>
<evidence type="ECO:0000256" key="1">
    <source>
        <dbReference type="ARBA" id="ARBA00023015"/>
    </source>
</evidence>
<dbReference type="EMBL" id="CP027059">
    <property type="protein sequence ID" value="UQZ85556.1"/>
    <property type="molecule type" value="Genomic_DNA"/>
</dbReference>
<feature type="transmembrane region" description="Helical" evidence="5">
    <location>
        <begin position="286"/>
        <end position="309"/>
    </location>
</feature>
<keyword evidence="2" id="KW-0238">DNA-binding</keyword>
<dbReference type="InterPro" id="IPR018060">
    <property type="entry name" value="HTH_AraC"/>
</dbReference>
<name>A0ABY4RV67_9BACL</name>
<dbReference type="PANTHER" id="PTHR43280:SF28">
    <property type="entry name" value="HTH-TYPE TRANSCRIPTIONAL ACTIVATOR RHAS"/>
    <property type="match status" value="1"/>
</dbReference>
<proteinExistence type="predicted"/>
<dbReference type="InterPro" id="IPR009057">
    <property type="entry name" value="Homeodomain-like_sf"/>
</dbReference>
<dbReference type="SUPFAM" id="SSF46689">
    <property type="entry name" value="Homeodomain-like"/>
    <property type="match status" value="1"/>
</dbReference>
<feature type="coiled-coil region" evidence="4">
    <location>
        <begin position="562"/>
        <end position="589"/>
    </location>
</feature>